<dbReference type="AlphaFoldDB" id="A0AA95L2C7"/>
<dbReference type="PANTHER" id="PTHR30182:SF12">
    <property type="entry name" value="L-SERINE DEHYDRATASE, BETA CHAIN-RELATED"/>
    <property type="match status" value="1"/>
</dbReference>
<dbReference type="PIRSF" id="PIRSF036692">
    <property type="entry name" value="SDH_B"/>
    <property type="match status" value="1"/>
</dbReference>
<dbReference type="Pfam" id="PF03315">
    <property type="entry name" value="SDH_beta"/>
    <property type="match status" value="1"/>
</dbReference>
<dbReference type="EMBL" id="CP126084">
    <property type="protein sequence ID" value="WHX51219.1"/>
    <property type="molecule type" value="Genomic_DNA"/>
</dbReference>
<keyword evidence="4 11" id="KW-0312">Gluconeogenesis</keyword>
<dbReference type="Gene3D" id="3.30.1330.90">
    <property type="entry name" value="D-3-phosphoglycerate dehydrogenase, domain 3"/>
    <property type="match status" value="1"/>
</dbReference>
<dbReference type="Proteomes" id="UP001177943">
    <property type="component" value="Chromosome"/>
</dbReference>
<evidence type="ECO:0000313" key="14">
    <source>
        <dbReference type="EMBL" id="WHX51219.1"/>
    </source>
</evidence>
<dbReference type="InterPro" id="IPR045865">
    <property type="entry name" value="ACT-like_dom_sf"/>
</dbReference>
<keyword evidence="8 11" id="KW-0411">Iron-sulfur</keyword>
<keyword evidence="7 11" id="KW-0408">Iron</keyword>
<keyword evidence="6 11" id="KW-0479">Metal-binding</keyword>
<dbReference type="GO" id="GO:0046872">
    <property type="term" value="F:metal ion binding"/>
    <property type="evidence" value="ECO:0007669"/>
    <property type="project" value="UniProtKB-UniRule"/>
</dbReference>
<dbReference type="SUPFAM" id="SSF55021">
    <property type="entry name" value="ACT-like"/>
    <property type="match status" value="1"/>
</dbReference>
<comment type="similarity">
    <text evidence="3 11 12">Belongs to the iron-sulfur dependent L-serine dehydratase family.</text>
</comment>
<evidence type="ECO:0000256" key="7">
    <source>
        <dbReference type="ARBA" id="ARBA00023004"/>
    </source>
</evidence>
<keyword evidence="5 11" id="KW-0004">4Fe-4S</keyword>
<evidence type="ECO:0000256" key="1">
    <source>
        <dbReference type="ARBA" id="ARBA00001966"/>
    </source>
</evidence>
<dbReference type="CDD" id="cd04903">
    <property type="entry name" value="ACT_LSD"/>
    <property type="match status" value="1"/>
</dbReference>
<proteinExistence type="inferred from homology"/>
<comment type="pathway">
    <text evidence="2 11">Carbohydrate biosynthesis; gluconeogenesis.</text>
</comment>
<evidence type="ECO:0000313" key="15">
    <source>
        <dbReference type="Proteomes" id="UP001177943"/>
    </source>
</evidence>
<feature type="domain" description="ACT" evidence="13">
    <location>
        <begin position="153"/>
        <end position="225"/>
    </location>
</feature>
<evidence type="ECO:0000256" key="8">
    <source>
        <dbReference type="ARBA" id="ARBA00023014"/>
    </source>
</evidence>
<gene>
    <name evidence="14" type="primary">sdaAB</name>
    <name evidence="14" type="ORF">QNH46_11505</name>
</gene>
<dbReference type="SUPFAM" id="SSF143548">
    <property type="entry name" value="Serine metabolism enzymes domain"/>
    <property type="match status" value="1"/>
</dbReference>
<dbReference type="Pfam" id="PF01842">
    <property type="entry name" value="ACT"/>
    <property type="match status" value="1"/>
</dbReference>
<dbReference type="NCBIfam" id="TIGR00719">
    <property type="entry name" value="sda_beta"/>
    <property type="match status" value="1"/>
</dbReference>
<reference evidence="14" key="1">
    <citation type="submission" date="2023-05" db="EMBL/GenBank/DDBJ databases">
        <title>Comparative genomics of Bacillaceae isolates and their secondary metabolite potential.</title>
        <authorList>
            <person name="Song L."/>
            <person name="Nielsen L.J."/>
            <person name="Mohite O."/>
            <person name="Xu X."/>
            <person name="Weber T."/>
            <person name="Kovacs A.T."/>
        </authorList>
    </citation>
    <scope>NUCLEOTIDE SEQUENCE</scope>
    <source>
        <strain evidence="14">B2_4</strain>
    </source>
</reference>
<dbReference type="KEGG" id="pwn:QNH46_11505"/>
<accession>A0AA95L2C7</accession>
<comment type="cofactor">
    <cofactor evidence="1 12">
        <name>[4Fe-4S] cluster</name>
        <dbReference type="ChEBI" id="CHEBI:49883"/>
    </cofactor>
</comment>
<evidence type="ECO:0000256" key="12">
    <source>
        <dbReference type="RuleBase" id="RU366059"/>
    </source>
</evidence>
<comment type="catalytic activity">
    <reaction evidence="10 11 12">
        <text>L-serine = pyruvate + NH4(+)</text>
        <dbReference type="Rhea" id="RHEA:19169"/>
        <dbReference type="ChEBI" id="CHEBI:15361"/>
        <dbReference type="ChEBI" id="CHEBI:28938"/>
        <dbReference type="ChEBI" id="CHEBI:33384"/>
        <dbReference type="EC" id="4.3.1.17"/>
    </reaction>
</comment>
<dbReference type="GO" id="GO:0051539">
    <property type="term" value="F:4 iron, 4 sulfur cluster binding"/>
    <property type="evidence" value="ECO:0007669"/>
    <property type="project" value="UniProtKB-UniRule"/>
</dbReference>
<organism evidence="14 15">
    <name type="scientific">Paenibacillus woosongensis</name>
    <dbReference type="NCBI Taxonomy" id="307580"/>
    <lineage>
        <taxon>Bacteria</taxon>
        <taxon>Bacillati</taxon>
        <taxon>Bacillota</taxon>
        <taxon>Bacilli</taxon>
        <taxon>Bacillales</taxon>
        <taxon>Paenibacillaceae</taxon>
        <taxon>Paenibacillus</taxon>
    </lineage>
</organism>
<evidence type="ECO:0000256" key="11">
    <source>
        <dbReference type="PIRNR" id="PIRNR036692"/>
    </source>
</evidence>
<evidence type="ECO:0000256" key="10">
    <source>
        <dbReference type="ARBA" id="ARBA00049406"/>
    </source>
</evidence>
<evidence type="ECO:0000256" key="2">
    <source>
        <dbReference type="ARBA" id="ARBA00004742"/>
    </source>
</evidence>
<dbReference type="GO" id="GO:0003941">
    <property type="term" value="F:L-serine ammonia-lyase activity"/>
    <property type="evidence" value="ECO:0007669"/>
    <property type="project" value="UniProtKB-UniRule"/>
</dbReference>
<evidence type="ECO:0000256" key="5">
    <source>
        <dbReference type="ARBA" id="ARBA00022485"/>
    </source>
</evidence>
<dbReference type="InterPro" id="IPR005131">
    <property type="entry name" value="Ser_deHydtase_bsu"/>
</dbReference>
<dbReference type="PROSITE" id="PS51671">
    <property type="entry name" value="ACT"/>
    <property type="match status" value="1"/>
</dbReference>
<sequence length="226" mass="24236">MAGIAMKYRSVFDIIGPVMIGPSSSHTAGAARIGRMARRLFGRVPHKAQIEFCGSFAKTYQGHGTDVAIVGGLMGFDTHDPRIKDALKISEDIGLAISITTVDLPEEHPNTAWIRLEDEAGAMRVKGISIGGGKVAMLEADDFQMNLSGDAWTAFVFHKDHFGLIASVASVLADRRINIARMEMSRKAKGQEALLIIETDEEISASAGSQIAGIADVAHVRILPPL</sequence>
<dbReference type="Gene3D" id="3.30.70.260">
    <property type="match status" value="1"/>
</dbReference>
<evidence type="ECO:0000256" key="4">
    <source>
        <dbReference type="ARBA" id="ARBA00022432"/>
    </source>
</evidence>
<evidence type="ECO:0000256" key="6">
    <source>
        <dbReference type="ARBA" id="ARBA00022723"/>
    </source>
</evidence>
<dbReference type="InterPro" id="IPR051318">
    <property type="entry name" value="Fe-S_L-Ser"/>
</dbReference>
<dbReference type="PANTHER" id="PTHR30182">
    <property type="entry name" value="L-SERINE DEHYDRATASE"/>
    <property type="match status" value="1"/>
</dbReference>
<dbReference type="InterPro" id="IPR002912">
    <property type="entry name" value="ACT_dom"/>
</dbReference>
<dbReference type="InterPro" id="IPR029009">
    <property type="entry name" value="ASB_dom_sf"/>
</dbReference>
<name>A0AA95L2C7_9BACL</name>
<dbReference type="InterPro" id="IPR004643">
    <property type="entry name" value="Fe-S_L-Ser_bsu"/>
</dbReference>
<protein>
    <recommendedName>
        <fullName evidence="11">L-serine deaminase</fullName>
    </recommendedName>
</protein>
<evidence type="ECO:0000256" key="9">
    <source>
        <dbReference type="ARBA" id="ARBA00023239"/>
    </source>
</evidence>
<keyword evidence="9 11" id="KW-0456">Lyase</keyword>
<dbReference type="GO" id="GO:0006094">
    <property type="term" value="P:gluconeogenesis"/>
    <property type="evidence" value="ECO:0007669"/>
    <property type="project" value="UniProtKB-UniRule"/>
</dbReference>
<evidence type="ECO:0000259" key="13">
    <source>
        <dbReference type="PROSITE" id="PS51671"/>
    </source>
</evidence>
<evidence type="ECO:0000256" key="3">
    <source>
        <dbReference type="ARBA" id="ARBA00008636"/>
    </source>
</evidence>